<reference evidence="1" key="1">
    <citation type="submission" date="2020-10" db="EMBL/GenBank/DDBJ databases">
        <authorList>
            <person name="Castelo-Branco R."/>
            <person name="Eusebio N."/>
            <person name="Adriana R."/>
            <person name="Vieira A."/>
            <person name="Brugerolle De Fraissinette N."/>
            <person name="Rezende De Castro R."/>
            <person name="Schneider M.P."/>
            <person name="Vasconcelos V."/>
            <person name="Leao P.N."/>
        </authorList>
    </citation>
    <scope>NUCLEOTIDE SEQUENCE</scope>
    <source>
        <strain evidence="1">LEGE 11480</strain>
    </source>
</reference>
<dbReference type="EMBL" id="JADEXQ010000041">
    <property type="protein sequence ID" value="MBE9030675.1"/>
    <property type="molecule type" value="Genomic_DNA"/>
</dbReference>
<dbReference type="AlphaFoldDB" id="A0A928VLS9"/>
<gene>
    <name evidence="1" type="ORF">IQ266_13130</name>
</gene>
<proteinExistence type="predicted"/>
<dbReference type="SUPFAM" id="SSF52833">
    <property type="entry name" value="Thioredoxin-like"/>
    <property type="match status" value="1"/>
</dbReference>
<protein>
    <submittedName>
        <fullName evidence="1">(2Fe-2S) ferredoxin domain-containing protein</fullName>
    </submittedName>
</protein>
<dbReference type="Proteomes" id="UP000625316">
    <property type="component" value="Unassembled WGS sequence"/>
</dbReference>
<evidence type="ECO:0000313" key="2">
    <source>
        <dbReference type="Proteomes" id="UP000625316"/>
    </source>
</evidence>
<comment type="caution">
    <text evidence="1">The sequence shown here is derived from an EMBL/GenBank/DDBJ whole genome shotgun (WGS) entry which is preliminary data.</text>
</comment>
<dbReference type="CDD" id="cd02980">
    <property type="entry name" value="TRX_Fd_family"/>
    <property type="match status" value="1"/>
</dbReference>
<name>A0A928VLS9_9CYAN</name>
<dbReference type="InterPro" id="IPR036249">
    <property type="entry name" value="Thioredoxin-like_sf"/>
</dbReference>
<sequence length="191" mass="21005">MKLKHPPKQRTNLVGQFVSYEVKDGYKVKRMNLLTGDGLQSVKLTKEARACLFRLTAETPLTPGTLLSLAVEQKHDDGAVKYKVYDLQILAAAAESTQIELPSSSSSASRSKKTKIRVCDRGTCRKRGSQKIYQQLKQAVSDRNLGDQVTLEKTGCLKECKRGPNMAIGKTCHSRLCPSAAIDLLPSQIKG</sequence>
<organism evidence="1 2">
    <name type="scientific">Romeriopsis navalis LEGE 11480</name>
    <dbReference type="NCBI Taxonomy" id="2777977"/>
    <lineage>
        <taxon>Bacteria</taxon>
        <taxon>Bacillati</taxon>
        <taxon>Cyanobacteriota</taxon>
        <taxon>Cyanophyceae</taxon>
        <taxon>Leptolyngbyales</taxon>
        <taxon>Leptolyngbyaceae</taxon>
        <taxon>Romeriopsis</taxon>
        <taxon>Romeriopsis navalis</taxon>
    </lineage>
</organism>
<dbReference type="RefSeq" id="WP_264325504.1">
    <property type="nucleotide sequence ID" value="NZ_JADEXQ010000041.1"/>
</dbReference>
<dbReference type="Gene3D" id="3.40.30.10">
    <property type="entry name" value="Glutaredoxin"/>
    <property type="match status" value="1"/>
</dbReference>
<dbReference type="Pfam" id="PF01257">
    <property type="entry name" value="2Fe-2S_thioredx"/>
    <property type="match status" value="1"/>
</dbReference>
<keyword evidence="2" id="KW-1185">Reference proteome</keyword>
<accession>A0A928VLS9</accession>
<evidence type="ECO:0000313" key="1">
    <source>
        <dbReference type="EMBL" id="MBE9030675.1"/>
    </source>
</evidence>